<dbReference type="PANTHER" id="PTHR43094:SF1">
    <property type="entry name" value="AMINOTRANSFERASE CLASS-III"/>
    <property type="match status" value="1"/>
</dbReference>
<dbReference type="SUPFAM" id="SSF53383">
    <property type="entry name" value="PLP-dependent transferases"/>
    <property type="match status" value="1"/>
</dbReference>
<dbReference type="CDD" id="cd00610">
    <property type="entry name" value="OAT_like"/>
    <property type="match status" value="1"/>
</dbReference>
<accession>A0ABS2PAH5</accession>
<proteinExistence type="inferred from homology"/>
<dbReference type="EMBL" id="JAFBEC010000003">
    <property type="protein sequence ID" value="MBM7632422.1"/>
    <property type="molecule type" value="Genomic_DNA"/>
</dbReference>
<keyword evidence="6" id="KW-1185">Reference proteome</keyword>
<gene>
    <name evidence="5" type="ORF">JOD17_001515</name>
</gene>
<keyword evidence="4" id="KW-0175">Coiled coil</keyword>
<dbReference type="Pfam" id="PF00202">
    <property type="entry name" value="Aminotran_3"/>
    <property type="match status" value="1"/>
</dbReference>
<evidence type="ECO:0000256" key="3">
    <source>
        <dbReference type="RuleBase" id="RU003560"/>
    </source>
</evidence>
<evidence type="ECO:0000256" key="2">
    <source>
        <dbReference type="ARBA" id="ARBA00022898"/>
    </source>
</evidence>
<keyword evidence="5" id="KW-0808">Transferase</keyword>
<evidence type="ECO:0000313" key="5">
    <source>
        <dbReference type="EMBL" id="MBM7632422.1"/>
    </source>
</evidence>
<dbReference type="PROSITE" id="PS00600">
    <property type="entry name" value="AA_TRANSFER_CLASS_3"/>
    <property type="match status" value="1"/>
</dbReference>
<dbReference type="RefSeq" id="WP_204696625.1">
    <property type="nucleotide sequence ID" value="NZ_JAFBEC010000003.1"/>
</dbReference>
<evidence type="ECO:0000256" key="1">
    <source>
        <dbReference type="ARBA" id="ARBA00008954"/>
    </source>
</evidence>
<dbReference type="InterPro" id="IPR015424">
    <property type="entry name" value="PyrdxlP-dep_Trfase"/>
</dbReference>
<dbReference type="InterPro" id="IPR015421">
    <property type="entry name" value="PyrdxlP-dep_Trfase_major"/>
</dbReference>
<evidence type="ECO:0000256" key="4">
    <source>
        <dbReference type="SAM" id="Coils"/>
    </source>
</evidence>
<keyword evidence="5" id="KW-0032">Aminotransferase</keyword>
<dbReference type="Gene3D" id="3.40.640.10">
    <property type="entry name" value="Type I PLP-dependent aspartate aminotransferase-like (Major domain)"/>
    <property type="match status" value="1"/>
</dbReference>
<dbReference type="InterPro" id="IPR015422">
    <property type="entry name" value="PyrdxlP-dep_Trfase_small"/>
</dbReference>
<dbReference type="Proteomes" id="UP000741863">
    <property type="component" value="Unassembled WGS sequence"/>
</dbReference>
<dbReference type="InterPro" id="IPR005814">
    <property type="entry name" value="Aminotrans_3"/>
</dbReference>
<dbReference type="GO" id="GO:0008483">
    <property type="term" value="F:transaminase activity"/>
    <property type="evidence" value="ECO:0007669"/>
    <property type="project" value="UniProtKB-KW"/>
</dbReference>
<feature type="coiled-coil region" evidence="4">
    <location>
        <begin position="345"/>
        <end position="372"/>
    </location>
</feature>
<comment type="caution">
    <text evidence="5">The sequence shown here is derived from an EMBL/GenBank/DDBJ whole genome shotgun (WGS) entry which is preliminary data.</text>
</comment>
<dbReference type="PIRSF" id="PIRSF000521">
    <property type="entry name" value="Transaminase_4ab_Lys_Orn"/>
    <property type="match status" value="1"/>
</dbReference>
<dbReference type="PANTHER" id="PTHR43094">
    <property type="entry name" value="AMINOTRANSFERASE"/>
    <property type="match status" value="1"/>
</dbReference>
<evidence type="ECO:0000313" key="6">
    <source>
        <dbReference type="Proteomes" id="UP000741863"/>
    </source>
</evidence>
<dbReference type="InterPro" id="IPR049704">
    <property type="entry name" value="Aminotrans_3_PPA_site"/>
</dbReference>
<dbReference type="EC" id="2.6.1.-" evidence="5"/>
<reference evidence="5 6" key="1">
    <citation type="submission" date="2021-01" db="EMBL/GenBank/DDBJ databases">
        <title>Genomic Encyclopedia of Type Strains, Phase IV (KMG-IV): sequencing the most valuable type-strain genomes for metagenomic binning, comparative biology and taxonomic classification.</title>
        <authorList>
            <person name="Goeker M."/>
        </authorList>
    </citation>
    <scope>NUCLEOTIDE SEQUENCE [LARGE SCALE GENOMIC DNA]</scope>
    <source>
        <strain evidence="5 6">DSM 25540</strain>
    </source>
</reference>
<name>A0ABS2PAH5_9BACL</name>
<dbReference type="Gene3D" id="3.90.1150.10">
    <property type="entry name" value="Aspartate Aminotransferase, domain 1"/>
    <property type="match status" value="1"/>
</dbReference>
<protein>
    <submittedName>
        <fullName evidence="5">Putrescine aminotransferase</fullName>
        <ecNumber evidence="5">2.6.1.-</ecNumber>
    </submittedName>
</protein>
<comment type="similarity">
    <text evidence="1 3">Belongs to the class-III pyridoxal-phosphate-dependent aminotransferase family.</text>
</comment>
<keyword evidence="2 3" id="KW-0663">Pyridoxal phosphate</keyword>
<sequence length="452" mass="49202">MVKTVANDVHTLIEQDKKHYIHPTSSPKLQQEEGTPLIFTSGEGVYANSKDGKRYFDGLSMLWNVNIGHGRKELATAAYEQMTQMAYASSFKGYSNEPAIKLAEKLASISPGDLNAVFYTSGGSESNDTAFKLARFYWAQKNKPKKRKIIALENAYHGVTIGAQTATAIPLFHNFSESGIADVLHAKAHITACENGDKNDPDYESSIRATIEREGADSIAAVILEPVQGSGGVYIPPAGYLEAVRALCDEHEILFIADEVICGFGRTGKMFSVEHWGVTPDMMSIAKGISSGYAQLGGVMVNDAIHTVINEYDGVLAHGFTYSGHPTACAVALKNIEILENEKIVEHTAQMEKELLAQLKKLEEKHAHVANSRSIGMLAAFEVVKNAETGERFAEDVAPAVKVVDECFERQLILRALGPNRDVIAIAPPLTITKEEIAEMISIIDEALTASF</sequence>
<organism evidence="5 6">
    <name type="scientific">Geomicrobium sediminis</name>
    <dbReference type="NCBI Taxonomy" id="1347788"/>
    <lineage>
        <taxon>Bacteria</taxon>
        <taxon>Bacillati</taxon>
        <taxon>Bacillota</taxon>
        <taxon>Bacilli</taxon>
        <taxon>Bacillales</taxon>
        <taxon>Geomicrobium</taxon>
    </lineage>
</organism>